<name>A0A3N5A3J0_9MICO</name>
<evidence type="ECO:0000313" key="4">
    <source>
        <dbReference type="Proteomes" id="UP000280726"/>
    </source>
</evidence>
<feature type="transmembrane region" description="Helical" evidence="2">
    <location>
        <begin position="97"/>
        <end position="119"/>
    </location>
</feature>
<evidence type="ECO:0000256" key="2">
    <source>
        <dbReference type="SAM" id="Phobius"/>
    </source>
</evidence>
<feature type="region of interest" description="Disordered" evidence="1">
    <location>
        <begin position="1"/>
        <end position="59"/>
    </location>
</feature>
<dbReference type="EMBL" id="RKRA01000001">
    <property type="protein sequence ID" value="RPF26371.1"/>
    <property type="molecule type" value="Genomic_DNA"/>
</dbReference>
<keyword evidence="2" id="KW-1133">Transmembrane helix</keyword>
<evidence type="ECO:0000256" key="1">
    <source>
        <dbReference type="SAM" id="MobiDB-lite"/>
    </source>
</evidence>
<keyword evidence="2" id="KW-0472">Membrane</keyword>
<dbReference type="RefSeq" id="WP_123914831.1">
    <property type="nucleotide sequence ID" value="NZ_RKRA01000001.1"/>
</dbReference>
<dbReference type="AlphaFoldDB" id="A0A3N5A3J0"/>
<feature type="compositionally biased region" description="Low complexity" evidence="1">
    <location>
        <begin position="27"/>
        <end position="54"/>
    </location>
</feature>
<sequence>MSDWTRDSSQGSNSPDAYGAPSADSAGTHQTGSQQYGSQQYGSQYGQTPTYDQDGYGGQRYGQTGAYEQGYGSQHGAPMAPAAPMQYSQQSVDADKAVTLSLVFGILGVVLMPIIFGPLALWQAGKAERLGKPATAGKVLGWVGTILGILGVIALILFVVLGVASMSTV</sequence>
<dbReference type="Proteomes" id="UP000280726">
    <property type="component" value="Unassembled WGS sequence"/>
</dbReference>
<organism evidence="3 4">
    <name type="scientific">Georgenia muralis</name>
    <dbReference type="NCBI Taxonomy" id="154117"/>
    <lineage>
        <taxon>Bacteria</taxon>
        <taxon>Bacillati</taxon>
        <taxon>Actinomycetota</taxon>
        <taxon>Actinomycetes</taxon>
        <taxon>Micrococcales</taxon>
        <taxon>Bogoriellaceae</taxon>
        <taxon>Georgenia</taxon>
    </lineage>
</organism>
<dbReference type="OrthoDB" id="4954763at2"/>
<comment type="caution">
    <text evidence="3">The sequence shown here is derived from an EMBL/GenBank/DDBJ whole genome shotgun (WGS) entry which is preliminary data.</text>
</comment>
<accession>A0A3N5A3J0</accession>
<reference evidence="3 4" key="1">
    <citation type="submission" date="2018-11" db="EMBL/GenBank/DDBJ databases">
        <title>Sequencing the genomes of 1000 actinobacteria strains.</title>
        <authorList>
            <person name="Klenk H.-P."/>
        </authorList>
    </citation>
    <scope>NUCLEOTIDE SEQUENCE [LARGE SCALE GENOMIC DNA]</scope>
    <source>
        <strain evidence="3 4">DSM 14418</strain>
    </source>
</reference>
<evidence type="ECO:0000313" key="3">
    <source>
        <dbReference type="EMBL" id="RPF26371.1"/>
    </source>
</evidence>
<proteinExistence type="predicted"/>
<gene>
    <name evidence="3" type="ORF">EDD32_0810</name>
</gene>
<keyword evidence="4" id="KW-1185">Reference proteome</keyword>
<evidence type="ECO:0008006" key="5">
    <source>
        <dbReference type="Google" id="ProtNLM"/>
    </source>
</evidence>
<protein>
    <recommendedName>
        <fullName evidence="5">DUF4190 domain-containing protein</fullName>
    </recommendedName>
</protein>
<feature type="transmembrane region" description="Helical" evidence="2">
    <location>
        <begin position="139"/>
        <end position="164"/>
    </location>
</feature>
<keyword evidence="2" id="KW-0812">Transmembrane</keyword>